<accession>A0A074S129</accession>
<dbReference type="Pfam" id="PF01485">
    <property type="entry name" value="IBR"/>
    <property type="match status" value="1"/>
</dbReference>
<evidence type="ECO:0000313" key="12">
    <source>
        <dbReference type="Proteomes" id="UP000027456"/>
    </source>
</evidence>
<keyword evidence="8" id="KW-0862">Zinc</keyword>
<evidence type="ECO:0000256" key="5">
    <source>
        <dbReference type="ARBA" id="ARBA00022737"/>
    </source>
</evidence>
<sequence length="352" mass="38289">MDEDNELMLETTAQLQLLDLEDRRAEFASDDPSLSDLEITFNVIEADIRATLQSIRDRRIARVIHNAGRAADSTRISDIAESELRAQEERGRLLGLARRSPPQSASSSSSSSSSSSNPLSATASEPSDPGSPNSSVSDLPGSSQTNKNKVINVPPILRLPAGRDTVECIICSDSATEAYRAPCGCFYDRNCVVDLFTKATTDESLFPPKCCTQSIPFEQIRTILSPQLILTFQKKTEEFGTLNRLYCFNGTCSNFLGPAALTEREKASVACNECSLSTCSFCKTQGHAAHVPCTNDVAAQQVLTLGTENGWKACPSCHHLVEKNGGCNHMVCRCKNEFCYACGVRWGSCRHG</sequence>
<keyword evidence="3" id="KW-0808">Transferase</keyword>
<evidence type="ECO:0000256" key="7">
    <source>
        <dbReference type="ARBA" id="ARBA00022786"/>
    </source>
</evidence>
<dbReference type="Proteomes" id="UP000027456">
    <property type="component" value="Unassembled WGS sequence"/>
</dbReference>
<dbReference type="OrthoDB" id="9977870at2759"/>
<dbReference type="EC" id="2.3.2.31" evidence="2"/>
<dbReference type="GO" id="GO:0008270">
    <property type="term" value="F:zinc ion binding"/>
    <property type="evidence" value="ECO:0007669"/>
    <property type="project" value="UniProtKB-KW"/>
</dbReference>
<gene>
    <name evidence="11" type="ORF">V565_076640</name>
</gene>
<dbReference type="InterPro" id="IPR002867">
    <property type="entry name" value="IBR_dom"/>
</dbReference>
<comment type="caution">
    <text evidence="11">The sequence shown here is derived from an EMBL/GenBank/DDBJ whole genome shotgun (WGS) entry which is preliminary data.</text>
</comment>
<keyword evidence="4" id="KW-0479">Metal-binding</keyword>
<dbReference type="GO" id="GO:0016567">
    <property type="term" value="P:protein ubiquitination"/>
    <property type="evidence" value="ECO:0007669"/>
    <property type="project" value="InterPro"/>
</dbReference>
<dbReference type="PANTHER" id="PTHR11685">
    <property type="entry name" value="RBR FAMILY RING FINGER AND IBR DOMAIN-CONTAINING"/>
    <property type="match status" value="1"/>
</dbReference>
<dbReference type="CDD" id="cd22584">
    <property type="entry name" value="Rcat_RBR_unk"/>
    <property type="match status" value="1"/>
</dbReference>
<feature type="region of interest" description="Disordered" evidence="9">
    <location>
        <begin position="94"/>
        <end position="148"/>
    </location>
</feature>
<keyword evidence="12" id="KW-1185">Reference proteome</keyword>
<dbReference type="EMBL" id="AZST01000237">
    <property type="protein sequence ID" value="KEP50613.1"/>
    <property type="molecule type" value="Genomic_DNA"/>
</dbReference>
<evidence type="ECO:0000256" key="9">
    <source>
        <dbReference type="SAM" id="MobiDB-lite"/>
    </source>
</evidence>
<evidence type="ECO:0000256" key="4">
    <source>
        <dbReference type="ARBA" id="ARBA00022723"/>
    </source>
</evidence>
<dbReference type="HOGENOM" id="CLU_022048_7_0_1"/>
<evidence type="ECO:0000313" key="11">
    <source>
        <dbReference type="EMBL" id="KEP50613.1"/>
    </source>
</evidence>
<evidence type="ECO:0000256" key="8">
    <source>
        <dbReference type="ARBA" id="ARBA00022833"/>
    </source>
</evidence>
<evidence type="ECO:0000256" key="6">
    <source>
        <dbReference type="ARBA" id="ARBA00022771"/>
    </source>
</evidence>
<dbReference type="AlphaFoldDB" id="A0A074S129"/>
<reference evidence="11 12" key="1">
    <citation type="submission" date="2013-12" db="EMBL/GenBank/DDBJ databases">
        <authorList>
            <person name="Cubeta M."/>
            <person name="Pakala S."/>
            <person name="Fedorova N."/>
            <person name="Thomas E."/>
            <person name="Dean R."/>
            <person name="Jabaji S."/>
            <person name="Neate S."/>
            <person name="Toda T."/>
            <person name="Tavantzis S."/>
            <person name="Vilgalys R."/>
            <person name="Bharathan N."/>
            <person name="Pakala S."/>
            <person name="Losada L.S."/>
            <person name="Zafar N."/>
            <person name="Nierman W."/>
        </authorList>
    </citation>
    <scope>NUCLEOTIDE SEQUENCE [LARGE SCALE GENOMIC DNA]</scope>
    <source>
        <strain evidence="11 12">123E</strain>
    </source>
</reference>
<dbReference type="PROSITE" id="PS51873">
    <property type="entry name" value="TRIAD"/>
    <property type="match status" value="1"/>
</dbReference>
<keyword evidence="7" id="KW-0833">Ubl conjugation pathway</keyword>
<proteinExistence type="predicted"/>
<evidence type="ECO:0000256" key="3">
    <source>
        <dbReference type="ARBA" id="ARBA00022679"/>
    </source>
</evidence>
<dbReference type="Gene3D" id="1.20.120.1750">
    <property type="match status" value="1"/>
</dbReference>
<dbReference type="SUPFAM" id="SSF57850">
    <property type="entry name" value="RING/U-box"/>
    <property type="match status" value="2"/>
</dbReference>
<protein>
    <recommendedName>
        <fullName evidence="2">RBR-type E3 ubiquitin transferase</fullName>
        <ecNumber evidence="2">2.3.2.31</ecNumber>
    </recommendedName>
</protein>
<dbReference type="InterPro" id="IPR031127">
    <property type="entry name" value="E3_UB_ligase_RBR"/>
</dbReference>
<feature type="compositionally biased region" description="Polar residues" evidence="9">
    <location>
        <begin position="130"/>
        <end position="148"/>
    </location>
</feature>
<evidence type="ECO:0000256" key="2">
    <source>
        <dbReference type="ARBA" id="ARBA00012251"/>
    </source>
</evidence>
<dbReference type="InterPro" id="IPR044066">
    <property type="entry name" value="TRIAD_supradom"/>
</dbReference>
<name>A0A074S129_9AGAM</name>
<evidence type="ECO:0000256" key="1">
    <source>
        <dbReference type="ARBA" id="ARBA00001798"/>
    </source>
</evidence>
<evidence type="ECO:0000259" key="10">
    <source>
        <dbReference type="PROSITE" id="PS51873"/>
    </source>
</evidence>
<dbReference type="STRING" id="1423351.A0A074S129"/>
<feature type="compositionally biased region" description="Low complexity" evidence="9">
    <location>
        <begin position="94"/>
        <end position="124"/>
    </location>
</feature>
<comment type="catalytic activity">
    <reaction evidence="1">
        <text>[E2 ubiquitin-conjugating enzyme]-S-ubiquitinyl-L-cysteine + [acceptor protein]-L-lysine = [E2 ubiquitin-conjugating enzyme]-L-cysteine + [acceptor protein]-N(6)-ubiquitinyl-L-lysine.</text>
        <dbReference type="EC" id="2.3.2.31"/>
    </reaction>
</comment>
<dbReference type="GO" id="GO:0061630">
    <property type="term" value="F:ubiquitin protein ligase activity"/>
    <property type="evidence" value="ECO:0007669"/>
    <property type="project" value="UniProtKB-EC"/>
</dbReference>
<organism evidence="11 12">
    <name type="scientific">Rhizoctonia solani 123E</name>
    <dbReference type="NCBI Taxonomy" id="1423351"/>
    <lineage>
        <taxon>Eukaryota</taxon>
        <taxon>Fungi</taxon>
        <taxon>Dikarya</taxon>
        <taxon>Basidiomycota</taxon>
        <taxon>Agaricomycotina</taxon>
        <taxon>Agaricomycetes</taxon>
        <taxon>Cantharellales</taxon>
        <taxon>Ceratobasidiaceae</taxon>
        <taxon>Rhizoctonia</taxon>
    </lineage>
</organism>
<feature type="domain" description="RING-type" evidence="10">
    <location>
        <begin position="164"/>
        <end position="352"/>
    </location>
</feature>
<keyword evidence="5" id="KW-0677">Repeat</keyword>
<keyword evidence="6" id="KW-0863">Zinc-finger</keyword>